<dbReference type="AlphaFoldDB" id="A0A7J4KU00"/>
<name>A0A7J4KU00_9ARCH</name>
<evidence type="ECO:0000313" key="1">
    <source>
        <dbReference type="EMBL" id="HIH32629.1"/>
    </source>
</evidence>
<proteinExistence type="predicted"/>
<accession>A0A7J4KU00</accession>
<dbReference type="Proteomes" id="UP000527315">
    <property type="component" value="Unassembled WGS sequence"/>
</dbReference>
<dbReference type="EMBL" id="DUFJ01000002">
    <property type="protein sequence ID" value="HIH32629.1"/>
    <property type="molecule type" value="Genomic_DNA"/>
</dbReference>
<evidence type="ECO:0000313" key="2">
    <source>
        <dbReference type="Proteomes" id="UP000527315"/>
    </source>
</evidence>
<comment type="caution">
    <text evidence="1">The sequence shown here is derived from an EMBL/GenBank/DDBJ whole genome shotgun (WGS) entry which is preliminary data.</text>
</comment>
<protein>
    <submittedName>
        <fullName evidence="1">Uncharacterized protein</fullName>
    </submittedName>
</protein>
<gene>
    <name evidence="1" type="ORF">HA227_00080</name>
</gene>
<sequence>MGCDLMGLFDALKKKPETLGAEPKTESQVKGEETVEAKFNEPCALCGKQPTEVKWMGQYFHVRCKRKAKRIAGKMI</sequence>
<organism evidence="1 2">
    <name type="scientific">Candidatus Iainarchaeum sp</name>
    <dbReference type="NCBI Taxonomy" id="3101447"/>
    <lineage>
        <taxon>Archaea</taxon>
        <taxon>Candidatus Iainarchaeota</taxon>
        <taxon>Candidatus Iainarchaeia</taxon>
        <taxon>Candidatus Iainarchaeales</taxon>
        <taxon>Candidatus Iainarchaeaceae</taxon>
        <taxon>Candidatus Iainarchaeum</taxon>
    </lineage>
</organism>
<reference evidence="2" key="1">
    <citation type="journal article" date="2020" name="bioRxiv">
        <title>A rank-normalized archaeal taxonomy based on genome phylogeny resolves widespread incomplete and uneven classifications.</title>
        <authorList>
            <person name="Rinke C."/>
            <person name="Chuvochina M."/>
            <person name="Mussig A.J."/>
            <person name="Chaumeil P.-A."/>
            <person name="Waite D.W."/>
            <person name="Whitman W.B."/>
            <person name="Parks D.H."/>
            <person name="Hugenholtz P."/>
        </authorList>
    </citation>
    <scope>NUCLEOTIDE SEQUENCE [LARGE SCALE GENOMIC DNA]</scope>
</reference>